<name>A0AAD9GAP9_BABDI</name>
<protein>
    <submittedName>
        <fullName evidence="1">Uncharacterized protein</fullName>
    </submittedName>
</protein>
<keyword evidence="2" id="KW-1185">Reference proteome</keyword>
<dbReference type="Proteomes" id="UP001195914">
    <property type="component" value="Unassembled WGS sequence"/>
</dbReference>
<evidence type="ECO:0000313" key="2">
    <source>
        <dbReference type="Proteomes" id="UP001195914"/>
    </source>
</evidence>
<comment type="caution">
    <text evidence="1">The sequence shown here is derived from an EMBL/GenBank/DDBJ whole genome shotgun (WGS) entry which is preliminary data.</text>
</comment>
<evidence type="ECO:0000313" key="1">
    <source>
        <dbReference type="EMBL" id="KAK1934904.1"/>
    </source>
</evidence>
<proteinExistence type="predicted"/>
<sequence>MGSNLHKLRFMQTSNQPDVTPVHVVEKLLDEDSAWIAEGFEEVHKAHDNVATASQKNLTIRYSSRRVSKK</sequence>
<gene>
    <name evidence="1" type="ORF">X943_002952</name>
</gene>
<reference evidence="1" key="2">
    <citation type="submission" date="2021-05" db="EMBL/GenBank/DDBJ databases">
        <authorList>
            <person name="Pain A."/>
        </authorList>
    </citation>
    <scope>NUCLEOTIDE SEQUENCE</scope>
    <source>
        <strain evidence="1">1802A</strain>
    </source>
</reference>
<dbReference type="EMBL" id="JAHBMH010000062">
    <property type="protein sequence ID" value="KAK1934904.1"/>
    <property type="molecule type" value="Genomic_DNA"/>
</dbReference>
<dbReference type="AlphaFoldDB" id="A0AAD9GAP9"/>
<reference evidence="1" key="1">
    <citation type="journal article" date="2014" name="Nucleic Acids Res.">
        <title>The evolutionary dynamics of variant antigen genes in Babesia reveal a history of genomic innovation underlying host-parasite interaction.</title>
        <authorList>
            <person name="Jackson A.P."/>
            <person name="Otto T.D."/>
            <person name="Darby A."/>
            <person name="Ramaprasad A."/>
            <person name="Xia D."/>
            <person name="Echaide I.E."/>
            <person name="Farber M."/>
            <person name="Gahlot S."/>
            <person name="Gamble J."/>
            <person name="Gupta D."/>
            <person name="Gupta Y."/>
            <person name="Jackson L."/>
            <person name="Malandrin L."/>
            <person name="Malas T.B."/>
            <person name="Moussa E."/>
            <person name="Nair M."/>
            <person name="Reid A.J."/>
            <person name="Sanders M."/>
            <person name="Sharma J."/>
            <person name="Tracey A."/>
            <person name="Quail M.A."/>
            <person name="Weir W."/>
            <person name="Wastling J.M."/>
            <person name="Hall N."/>
            <person name="Willadsen P."/>
            <person name="Lingelbach K."/>
            <person name="Shiels B."/>
            <person name="Tait A."/>
            <person name="Berriman M."/>
            <person name="Allred D.R."/>
            <person name="Pain A."/>
        </authorList>
    </citation>
    <scope>NUCLEOTIDE SEQUENCE</scope>
    <source>
        <strain evidence="1">1802A</strain>
    </source>
</reference>
<organism evidence="1 2">
    <name type="scientific">Babesia divergens</name>
    <dbReference type="NCBI Taxonomy" id="32595"/>
    <lineage>
        <taxon>Eukaryota</taxon>
        <taxon>Sar</taxon>
        <taxon>Alveolata</taxon>
        <taxon>Apicomplexa</taxon>
        <taxon>Aconoidasida</taxon>
        <taxon>Piroplasmida</taxon>
        <taxon>Babesiidae</taxon>
        <taxon>Babesia</taxon>
    </lineage>
</organism>
<accession>A0AAD9GAP9</accession>